<keyword evidence="2" id="KW-1185">Reference proteome</keyword>
<protein>
    <submittedName>
        <fullName evidence="3">Uncharacterized protein</fullName>
    </submittedName>
</protein>
<dbReference type="AlphaFoldDB" id="A0A914C4P3"/>
<accession>A0A914C4P3</accession>
<proteinExistence type="predicted"/>
<keyword evidence="1" id="KW-0472">Membrane</keyword>
<organism evidence="2 3">
    <name type="scientific">Acrobeloides nanus</name>
    <dbReference type="NCBI Taxonomy" id="290746"/>
    <lineage>
        <taxon>Eukaryota</taxon>
        <taxon>Metazoa</taxon>
        <taxon>Ecdysozoa</taxon>
        <taxon>Nematoda</taxon>
        <taxon>Chromadorea</taxon>
        <taxon>Rhabditida</taxon>
        <taxon>Tylenchina</taxon>
        <taxon>Cephalobomorpha</taxon>
        <taxon>Cephaloboidea</taxon>
        <taxon>Cephalobidae</taxon>
        <taxon>Acrobeloides</taxon>
    </lineage>
</organism>
<evidence type="ECO:0000256" key="1">
    <source>
        <dbReference type="SAM" id="Phobius"/>
    </source>
</evidence>
<evidence type="ECO:0000313" key="2">
    <source>
        <dbReference type="Proteomes" id="UP000887540"/>
    </source>
</evidence>
<sequence length="295" mass="34100">MKQCCKLGKRIILANMKGLNFFLNFFFPILITVAYSSPIFQPGNCNNIDDLINGDDAHKTKLISSFYKSYLNNEVVWGITQWAIFQSADLEKIISTIGDTRLAPISKHRQIMNFIDVYLQGYSSKLWFYCIRIEDWGYVAQYLKCIDPKFEGVCPNPWSGGMVEPHDLLATTISNIFFEGDCNTRDELIQGPSNETSLIHAFWEGHSEWEENTWNFFKLFYLDPISGVISNDAYSAQEKHAHIFLLIKDFLRAELEDNSWFTCLHIENWGTIADYLNCETGDKEYTCQLQTSLHQ</sequence>
<name>A0A914C4P3_9BILA</name>
<feature type="transmembrane region" description="Helical" evidence="1">
    <location>
        <begin position="21"/>
        <end position="40"/>
    </location>
</feature>
<reference evidence="3" key="1">
    <citation type="submission" date="2022-11" db="UniProtKB">
        <authorList>
            <consortium name="WormBaseParasite"/>
        </authorList>
    </citation>
    <scope>IDENTIFICATION</scope>
</reference>
<keyword evidence="1" id="KW-1133">Transmembrane helix</keyword>
<keyword evidence="1" id="KW-0812">Transmembrane</keyword>
<evidence type="ECO:0000313" key="3">
    <source>
        <dbReference type="WBParaSite" id="ACRNAN_Path_290.g1098.t1"/>
    </source>
</evidence>
<dbReference type="Proteomes" id="UP000887540">
    <property type="component" value="Unplaced"/>
</dbReference>
<dbReference type="WBParaSite" id="ACRNAN_Path_290.g1098.t1">
    <property type="protein sequence ID" value="ACRNAN_Path_290.g1098.t1"/>
    <property type="gene ID" value="ACRNAN_Path_290.g1098"/>
</dbReference>